<feature type="compositionally biased region" description="Low complexity" evidence="1">
    <location>
        <begin position="31"/>
        <end position="51"/>
    </location>
</feature>
<gene>
    <name evidence="3" type="ORF">C0Q70_05839</name>
</gene>
<evidence type="ECO:0000256" key="1">
    <source>
        <dbReference type="SAM" id="MobiDB-lite"/>
    </source>
</evidence>
<proteinExistence type="predicted"/>
<keyword evidence="2" id="KW-1133">Transmembrane helix</keyword>
<keyword evidence="2" id="KW-0812">Transmembrane</keyword>
<feature type="compositionally biased region" description="Pro residues" evidence="1">
    <location>
        <begin position="13"/>
        <end position="30"/>
    </location>
</feature>
<feature type="region of interest" description="Disordered" evidence="1">
    <location>
        <begin position="144"/>
        <end position="196"/>
    </location>
</feature>
<accession>A0A2T7PMB9</accession>
<organism evidence="3 4">
    <name type="scientific">Pomacea canaliculata</name>
    <name type="common">Golden apple snail</name>
    <dbReference type="NCBI Taxonomy" id="400727"/>
    <lineage>
        <taxon>Eukaryota</taxon>
        <taxon>Metazoa</taxon>
        <taxon>Spiralia</taxon>
        <taxon>Lophotrochozoa</taxon>
        <taxon>Mollusca</taxon>
        <taxon>Gastropoda</taxon>
        <taxon>Caenogastropoda</taxon>
        <taxon>Architaenioglossa</taxon>
        <taxon>Ampullarioidea</taxon>
        <taxon>Ampullariidae</taxon>
        <taxon>Pomacea</taxon>
    </lineage>
</organism>
<dbReference type="AlphaFoldDB" id="A0A2T7PMB9"/>
<feature type="compositionally biased region" description="Low complexity" evidence="1">
    <location>
        <begin position="66"/>
        <end position="101"/>
    </location>
</feature>
<keyword evidence="4" id="KW-1185">Reference proteome</keyword>
<evidence type="ECO:0000256" key="2">
    <source>
        <dbReference type="SAM" id="Phobius"/>
    </source>
</evidence>
<reference evidence="3 4" key="1">
    <citation type="submission" date="2018-04" db="EMBL/GenBank/DDBJ databases">
        <title>The genome of golden apple snail Pomacea canaliculata provides insight into stress tolerance and invasive adaptation.</title>
        <authorList>
            <person name="Liu C."/>
            <person name="Liu B."/>
            <person name="Ren Y."/>
            <person name="Zhang Y."/>
            <person name="Wang H."/>
            <person name="Li S."/>
            <person name="Jiang F."/>
            <person name="Yin L."/>
            <person name="Zhang G."/>
            <person name="Qian W."/>
            <person name="Fan W."/>
        </authorList>
    </citation>
    <scope>NUCLEOTIDE SEQUENCE [LARGE SCALE GENOMIC DNA]</scope>
    <source>
        <strain evidence="3">SZHN2017</strain>
        <tissue evidence="3">Muscle</tissue>
    </source>
</reference>
<dbReference type="EMBL" id="PZQS01000003">
    <property type="protein sequence ID" value="PVD34563.1"/>
    <property type="molecule type" value="Genomic_DNA"/>
</dbReference>
<feature type="region of interest" description="Disordered" evidence="1">
    <location>
        <begin position="1"/>
        <end position="105"/>
    </location>
</feature>
<sequence length="196" mass="20368">MILRAVHGSSTTPTPPSTLPPTQTPTPAPTPTTLTSTETSSSNSTSPTTTTAVRKFVSGIPSTNGTATSPASDSSSATPTTLTPSSDTIIATATPSTTDPTNTKSGLNQQEEIAIISFAVLAITALIVAFVAIFSVRLNRAREKPQPTQIEMRHMNGNPTMPRGYSPSEYSSRISDGNASGSQRNVSFSVEPLVDS</sequence>
<name>A0A2T7PMB9_POMCA</name>
<feature type="compositionally biased region" description="Polar residues" evidence="1">
    <location>
        <begin position="168"/>
        <end position="188"/>
    </location>
</feature>
<dbReference type="Proteomes" id="UP000245119">
    <property type="component" value="Linkage Group LG3"/>
</dbReference>
<feature type="transmembrane region" description="Helical" evidence="2">
    <location>
        <begin position="113"/>
        <end position="136"/>
    </location>
</feature>
<keyword evidence="2" id="KW-0472">Membrane</keyword>
<evidence type="ECO:0000313" key="4">
    <source>
        <dbReference type="Proteomes" id="UP000245119"/>
    </source>
</evidence>
<protein>
    <submittedName>
        <fullName evidence="3">Uncharacterized protein</fullName>
    </submittedName>
</protein>
<evidence type="ECO:0000313" key="3">
    <source>
        <dbReference type="EMBL" id="PVD34563.1"/>
    </source>
</evidence>
<comment type="caution">
    <text evidence="3">The sequence shown here is derived from an EMBL/GenBank/DDBJ whole genome shotgun (WGS) entry which is preliminary data.</text>
</comment>